<protein>
    <submittedName>
        <fullName evidence="1">Uncharacterized protein</fullName>
    </submittedName>
</protein>
<dbReference type="EMBL" id="JACIGK010000032">
    <property type="protein sequence ID" value="MBB4267736.1"/>
    <property type="molecule type" value="Genomic_DNA"/>
</dbReference>
<proteinExistence type="predicted"/>
<comment type="caution">
    <text evidence="1">The sequence shown here is derived from an EMBL/GenBank/DDBJ whole genome shotgun (WGS) entry which is preliminary data.</text>
</comment>
<organism evidence="1 2">
    <name type="scientific">Roseospira visakhapatnamensis</name>
    <dbReference type="NCBI Taxonomy" id="390880"/>
    <lineage>
        <taxon>Bacteria</taxon>
        <taxon>Pseudomonadati</taxon>
        <taxon>Pseudomonadota</taxon>
        <taxon>Alphaproteobacteria</taxon>
        <taxon>Rhodospirillales</taxon>
        <taxon>Rhodospirillaceae</taxon>
        <taxon>Roseospira</taxon>
    </lineage>
</organism>
<reference evidence="1 2" key="1">
    <citation type="submission" date="2020-08" db="EMBL/GenBank/DDBJ databases">
        <title>Genome sequencing of Purple Non-Sulfur Bacteria from various extreme environments.</title>
        <authorList>
            <person name="Mayer M."/>
        </authorList>
    </citation>
    <scope>NUCLEOTIDE SEQUENCE [LARGE SCALE GENOMIC DNA]</scope>
    <source>
        <strain evidence="1 2">JA131</strain>
    </source>
</reference>
<dbReference type="AlphaFoldDB" id="A0A7W6RGU1"/>
<accession>A0A7W6RGU1</accession>
<dbReference type="Proteomes" id="UP000554286">
    <property type="component" value="Unassembled WGS sequence"/>
</dbReference>
<evidence type="ECO:0000313" key="2">
    <source>
        <dbReference type="Proteomes" id="UP000554286"/>
    </source>
</evidence>
<evidence type="ECO:0000313" key="1">
    <source>
        <dbReference type="EMBL" id="MBB4267736.1"/>
    </source>
</evidence>
<gene>
    <name evidence="1" type="ORF">GGD89_003383</name>
</gene>
<keyword evidence="2" id="KW-1185">Reference proteome</keyword>
<name>A0A7W6RGU1_9PROT</name>
<sequence>MANGLLSRTNHATEATISGLGWAGLDTLPTLPLGVPARSADPAPGPIRLRWAAPKPTQALFLGSTNLQQAAELTVTRFSDTAASIEIDRQTKPVVPRLYTWDQMYWGHPGLFRGNLETAVYTAYPRIAWMTFDRALCGGMDIQVDDAANPDGYLQIGFLFTGTAQRFRINYATGQRDIVVPNGSVARTAGGHAFVEPGQPTRRVEIPWDYMADGDQEVLADTVWSQQQHGPVVWLPDTDQPALCFRHGGVFQIRGETALDRAYWDRSSTTTLTLEGVTR</sequence>
<dbReference type="RefSeq" id="WP_184047640.1">
    <property type="nucleotide sequence ID" value="NZ_JACIGK010000032.1"/>
</dbReference>